<comment type="caution">
    <text evidence="1">The sequence shown here is derived from an EMBL/GenBank/DDBJ whole genome shotgun (WGS) entry which is preliminary data.</text>
</comment>
<proteinExistence type="predicted"/>
<organism evidence="1 2">
    <name type="scientific">Aminobacter carboxidus</name>
    <dbReference type="NCBI Taxonomy" id="376165"/>
    <lineage>
        <taxon>Bacteria</taxon>
        <taxon>Pseudomonadati</taxon>
        <taxon>Pseudomonadota</taxon>
        <taxon>Alphaproteobacteria</taxon>
        <taxon>Hyphomicrobiales</taxon>
        <taxon>Phyllobacteriaceae</taxon>
        <taxon>Aminobacter</taxon>
    </lineage>
</organism>
<dbReference type="EMBL" id="JACHGI010000001">
    <property type="protein sequence ID" value="MBB6464974.1"/>
    <property type="molecule type" value="Genomic_DNA"/>
</dbReference>
<gene>
    <name evidence="1" type="ORF">HNQ96_000821</name>
</gene>
<protein>
    <submittedName>
        <fullName evidence="1">Uncharacterized protein</fullName>
    </submittedName>
</protein>
<name>A0A8E1WC52_9HYPH</name>
<dbReference type="AlphaFoldDB" id="A0A8E1WC52"/>
<sequence>MSYNALGGVDRHADGSVVRRIKTVIAGVDLDCECRARLDDALTRFTALEQRRVQREHLVRARQHRERIEAIVDLLREVDELAAAEPDRSVYTELALLFDEVAATSGEGALCMRSLAILPADGAEPSQS</sequence>
<accession>A0A8E1WC52</accession>
<evidence type="ECO:0000313" key="1">
    <source>
        <dbReference type="EMBL" id="MBB6464974.1"/>
    </source>
</evidence>
<evidence type="ECO:0000313" key="2">
    <source>
        <dbReference type="Proteomes" id="UP000532373"/>
    </source>
</evidence>
<dbReference type="Proteomes" id="UP000532373">
    <property type="component" value="Unassembled WGS sequence"/>
</dbReference>
<reference evidence="1 2" key="1">
    <citation type="submission" date="2020-08" db="EMBL/GenBank/DDBJ databases">
        <title>Genomic Encyclopedia of Type Strains, Phase IV (KMG-IV): sequencing the most valuable type-strain genomes for metagenomic binning, comparative biology and taxonomic classification.</title>
        <authorList>
            <person name="Goeker M."/>
        </authorList>
    </citation>
    <scope>NUCLEOTIDE SEQUENCE [LARGE SCALE GENOMIC DNA]</scope>
    <source>
        <strain evidence="1 2">DSM 17454</strain>
    </source>
</reference>
<dbReference type="RefSeq" id="WP_067964911.1">
    <property type="nucleotide sequence ID" value="NZ_JACHGI010000001.1"/>
</dbReference>